<evidence type="ECO:0000313" key="1">
    <source>
        <dbReference type="EMBL" id="SJZ62804.1"/>
    </source>
</evidence>
<dbReference type="Proteomes" id="UP000190395">
    <property type="component" value="Unassembled WGS sequence"/>
</dbReference>
<dbReference type="STRING" id="225004.SAMN02745152_00786"/>
<evidence type="ECO:0000313" key="2">
    <source>
        <dbReference type="Proteomes" id="UP000190395"/>
    </source>
</evidence>
<reference evidence="1 2" key="1">
    <citation type="submission" date="2017-02" db="EMBL/GenBank/DDBJ databases">
        <authorList>
            <person name="Peterson S.W."/>
        </authorList>
    </citation>
    <scope>NUCLEOTIDE SEQUENCE [LARGE SCALE GENOMIC DNA]</scope>
    <source>
        <strain evidence="1 2">ATCC BAA-909</strain>
    </source>
</reference>
<gene>
    <name evidence="1" type="ORF">SAMN02745152_00786</name>
</gene>
<organism evidence="1 2">
    <name type="scientific">Treponema berlinense</name>
    <dbReference type="NCBI Taxonomy" id="225004"/>
    <lineage>
        <taxon>Bacteria</taxon>
        <taxon>Pseudomonadati</taxon>
        <taxon>Spirochaetota</taxon>
        <taxon>Spirochaetia</taxon>
        <taxon>Spirochaetales</taxon>
        <taxon>Treponemataceae</taxon>
        <taxon>Treponema</taxon>
    </lineage>
</organism>
<dbReference type="EMBL" id="FUXC01000003">
    <property type="protein sequence ID" value="SJZ62804.1"/>
    <property type="molecule type" value="Genomic_DNA"/>
</dbReference>
<name>A0A1T4M7Y9_9SPIR</name>
<proteinExistence type="predicted"/>
<sequence length="79" mass="9323">MKKIIKSFAFIAGISAFLHFSQDALHARPKTIHFQKTIQLQNKIQTLRNRHFIQFQAKNPKQTDFLIAETFLFQTQKSF</sequence>
<protein>
    <submittedName>
        <fullName evidence="1">Uncharacterized protein</fullName>
    </submittedName>
</protein>
<accession>A0A1T4M7Y9</accession>
<keyword evidence="2" id="KW-1185">Reference proteome</keyword>
<dbReference type="AlphaFoldDB" id="A0A1T4M7Y9"/>